<dbReference type="GO" id="GO:0046856">
    <property type="term" value="P:phosphatidylinositol dephosphorylation"/>
    <property type="evidence" value="ECO:0007669"/>
    <property type="project" value="InterPro"/>
</dbReference>
<dbReference type="GO" id="GO:0043813">
    <property type="term" value="F:phosphatidylinositol-3,5-bisphosphate 5-phosphatase activity"/>
    <property type="evidence" value="ECO:0007669"/>
    <property type="project" value="TreeGrafter"/>
</dbReference>
<dbReference type="GO" id="GO:0005737">
    <property type="term" value="C:cytoplasm"/>
    <property type="evidence" value="ECO:0007669"/>
    <property type="project" value="UniProtKB-SubCell"/>
</dbReference>
<feature type="domain" description="SAC" evidence="11">
    <location>
        <begin position="167"/>
        <end position="520"/>
    </location>
</feature>
<dbReference type="AlphaFoldDB" id="A0AAN7W450"/>
<name>A0AAN7W450_9SACH</name>
<dbReference type="FunFam" id="3.60.10.10:FF:000029">
    <property type="entry name" value="Inositol polyphosphate 5-phosphatase"/>
    <property type="match status" value="1"/>
</dbReference>
<sequence>MRLYVSNRHSEDKRIALVSESHALIFQAINGFDTRSKSCSLTLVPREELKNQGYKRLTYREIFGFIGLIEVDNNIFIGTITGASKVASPIPGETVNKIYAVDFHCLTDSRWDFIDLDSQGRPLDQQFNNHGNESDNDTYKTNIEGYDLDRSAYSNSIPLQQHPCYQYKKLLSNGSFFYSADFDITSILQDRGLINSKKKHVDNEKGTDNISSTECCREEFMWNNFMLREIMLYRDRADKSTQRILDKNRFLTTIIRGFAETVITYIQDWKVSMTIISKQSWKRAGTRYNVRGIDDDGHVANFVENEFILYSNEYGYSYTQVRGSVPLFWEQDASLINPKIQITRSVEATRGAFDLHFQDLAAKYGTIHIVNLLSDKPSEFELTKRYRRQLSVSKSVKLDKQVLLTEFDFHRETSQDGFLAARKLIPIIKTSILNNGYFSFDVRENKIISKQSGCFRTNCLDCLDRTNLVQQLLSYEILKLFLTDFNIVSQSRISDNSEYIKKHNILWADHGDQISQIYTGTNALKSSFTRKGKMSLAGAISDATKSVSRLYLNNFVDKGKQQNIDGLLGKLSYQRPVEIFDPENTYITEELNKFSEEFTTFSNMNLFVGTYNVGGRSNKHADLSEWLFPIGDKFKPDIVVLGLQEVIELTASSILNVDYSKNSLWENLVMDCLNKYEENYVLLRAEQMASLIILLFVKEDKMNHVKQVEGSTKKTGFKGMTGNKGAVAIRFNYSDTSFCFVNAHLSAGANNIEERANDYLSISKNISFTGGRTIDQHDSIFWLGDFNYRIDLDNFNVRKKLSEQQPNYIESLLRYDQLTQVLNAGQIFPNFCEPTLQFHPTYKYDVGTDLYDTSEKARTPSWTDRIIYRGSNLHPLAYSDAPLKLSDHRPVFAAYRVNIAFINDTKKLSLINQLQIDYKNQKKNIHKNIQIPQGINESKDISLVGLTPRSDIFLNKKVKASNNQMKDGLALGKHISADFFAPNCKSNLNKNMISNSNESLSTTNSMVSPPPPLSRASKSIKSTTNIGSTRDPVELKPLNNQSSTSTTSNDRVKKPLPSLPPSRKITSSIPDNSSDDTFEYEDSLLLGHAIDDSDDELSSMLEMVVDSSSPRKVRSTNPPTKDIQQEVLQLSSSEPLLVKGKIKLAPPVPTKKASLKKINIEK</sequence>
<feature type="compositionally biased region" description="Polar residues" evidence="10">
    <location>
        <begin position="1016"/>
        <end position="1028"/>
    </location>
</feature>
<evidence type="ECO:0000256" key="10">
    <source>
        <dbReference type="SAM" id="MobiDB-lite"/>
    </source>
</evidence>
<evidence type="ECO:0000313" key="13">
    <source>
        <dbReference type="Proteomes" id="UP001306508"/>
    </source>
</evidence>
<evidence type="ECO:0000256" key="7">
    <source>
        <dbReference type="ARBA" id="ARBA00022583"/>
    </source>
</evidence>
<dbReference type="GO" id="GO:0015031">
    <property type="term" value="P:protein transport"/>
    <property type="evidence" value="ECO:0007669"/>
    <property type="project" value="UniProtKB-KW"/>
</dbReference>
<evidence type="ECO:0000256" key="5">
    <source>
        <dbReference type="ARBA" id="ARBA00022448"/>
    </source>
</evidence>
<dbReference type="Proteomes" id="UP001306508">
    <property type="component" value="Unassembled WGS sequence"/>
</dbReference>
<dbReference type="Gene3D" id="3.60.10.10">
    <property type="entry name" value="Endonuclease/exonuclease/phosphatase"/>
    <property type="match status" value="1"/>
</dbReference>
<dbReference type="GO" id="GO:0004439">
    <property type="term" value="F:phosphatidylinositol-4,5-bisphosphate 5-phosphatase activity"/>
    <property type="evidence" value="ECO:0007669"/>
    <property type="project" value="UniProtKB-EC"/>
</dbReference>
<dbReference type="InterPro" id="IPR046985">
    <property type="entry name" value="IP5"/>
</dbReference>
<dbReference type="EC" id="3.1.3.36" evidence="4"/>
<evidence type="ECO:0000256" key="1">
    <source>
        <dbReference type="ARBA" id="ARBA00004496"/>
    </source>
</evidence>
<comment type="similarity">
    <text evidence="2">Belongs to the synaptojanin family.</text>
</comment>
<organism evidence="12 13">
    <name type="scientific">Arxiozyma heterogenica</name>
    <dbReference type="NCBI Taxonomy" id="278026"/>
    <lineage>
        <taxon>Eukaryota</taxon>
        <taxon>Fungi</taxon>
        <taxon>Dikarya</taxon>
        <taxon>Ascomycota</taxon>
        <taxon>Saccharomycotina</taxon>
        <taxon>Saccharomycetes</taxon>
        <taxon>Saccharomycetales</taxon>
        <taxon>Saccharomycetaceae</taxon>
        <taxon>Arxiozyma</taxon>
    </lineage>
</organism>
<dbReference type="PANTHER" id="PTHR11200:SF257">
    <property type="entry name" value="PHOSPHOINOSITIDE 5-PHOSPHATASE"/>
    <property type="match status" value="1"/>
</dbReference>
<dbReference type="SUPFAM" id="SSF56219">
    <property type="entry name" value="DNase I-like"/>
    <property type="match status" value="1"/>
</dbReference>
<dbReference type="SMART" id="SM00128">
    <property type="entry name" value="IPPc"/>
    <property type="match status" value="1"/>
</dbReference>
<dbReference type="InterPro" id="IPR000300">
    <property type="entry name" value="IPPc"/>
</dbReference>
<keyword evidence="7" id="KW-0254">Endocytosis</keyword>
<evidence type="ECO:0000256" key="4">
    <source>
        <dbReference type="ARBA" id="ARBA00013044"/>
    </source>
</evidence>
<evidence type="ECO:0000256" key="6">
    <source>
        <dbReference type="ARBA" id="ARBA00022490"/>
    </source>
</evidence>
<reference evidence="13" key="1">
    <citation type="submission" date="2023-07" db="EMBL/GenBank/DDBJ databases">
        <title>A draft genome of Kazachstania heterogenica Y-27499.</title>
        <authorList>
            <person name="Donic C."/>
            <person name="Kralova J.S."/>
            <person name="Fidel L."/>
            <person name="Ben-Dor S."/>
            <person name="Jung S."/>
        </authorList>
    </citation>
    <scope>NUCLEOTIDE SEQUENCE [LARGE SCALE GENOMIC DNA]</scope>
    <source>
        <strain evidence="13">Y27499</strain>
    </source>
</reference>
<proteinExistence type="inferred from homology"/>
<evidence type="ECO:0000256" key="9">
    <source>
        <dbReference type="ARBA" id="ARBA00022927"/>
    </source>
</evidence>
<dbReference type="InterPro" id="IPR002013">
    <property type="entry name" value="SAC_dom"/>
</dbReference>
<feature type="compositionally biased region" description="Low complexity" evidence="10">
    <location>
        <begin position="995"/>
        <end position="1005"/>
    </location>
</feature>
<keyword evidence="8" id="KW-0378">Hydrolase</keyword>
<keyword evidence="6" id="KW-0963">Cytoplasm</keyword>
<feature type="region of interest" description="Disordered" evidence="10">
    <location>
        <begin position="995"/>
        <end position="1076"/>
    </location>
</feature>
<gene>
    <name evidence="12" type="ORF">RI543_001909</name>
</gene>
<dbReference type="Pfam" id="PF22669">
    <property type="entry name" value="Exo_endo_phos2"/>
    <property type="match status" value="1"/>
</dbReference>
<keyword evidence="9" id="KW-0653">Protein transport</keyword>
<dbReference type="EMBL" id="JAWIZZ010000040">
    <property type="protein sequence ID" value="KAK5780786.1"/>
    <property type="molecule type" value="Genomic_DNA"/>
</dbReference>
<keyword evidence="13" id="KW-1185">Reference proteome</keyword>
<evidence type="ECO:0000256" key="2">
    <source>
        <dbReference type="ARBA" id="ARBA00008943"/>
    </source>
</evidence>
<comment type="subcellular location">
    <subcellularLocation>
        <location evidence="1">Cytoplasm</location>
    </subcellularLocation>
</comment>
<dbReference type="InterPro" id="IPR036691">
    <property type="entry name" value="Endo/exonu/phosph_ase_sf"/>
</dbReference>
<evidence type="ECO:0000313" key="12">
    <source>
        <dbReference type="EMBL" id="KAK5780786.1"/>
    </source>
</evidence>
<evidence type="ECO:0000256" key="8">
    <source>
        <dbReference type="ARBA" id="ARBA00022801"/>
    </source>
</evidence>
<protein>
    <recommendedName>
        <fullName evidence="4">phosphoinositide 5-phosphatase</fullName>
        <ecNumber evidence="4">3.1.3.36</ecNumber>
    </recommendedName>
</protein>
<dbReference type="GO" id="GO:0006897">
    <property type="term" value="P:endocytosis"/>
    <property type="evidence" value="ECO:0007669"/>
    <property type="project" value="UniProtKB-KW"/>
</dbReference>
<accession>A0AAN7W450</accession>
<dbReference type="PANTHER" id="PTHR11200">
    <property type="entry name" value="INOSITOL 5-PHOSPHATASE"/>
    <property type="match status" value="1"/>
</dbReference>
<evidence type="ECO:0000259" key="11">
    <source>
        <dbReference type="PROSITE" id="PS50275"/>
    </source>
</evidence>
<comment type="caution">
    <text evidence="12">The sequence shown here is derived from an EMBL/GenBank/DDBJ whole genome shotgun (WGS) entry which is preliminary data.</text>
</comment>
<dbReference type="Pfam" id="PF02383">
    <property type="entry name" value="Syja_N"/>
    <property type="match status" value="1"/>
</dbReference>
<keyword evidence="5" id="KW-0813">Transport</keyword>
<dbReference type="PROSITE" id="PS50275">
    <property type="entry name" value="SAC"/>
    <property type="match status" value="1"/>
</dbReference>
<comment type="similarity">
    <text evidence="3">In the central section; belongs to the inositol 1,4,5-trisphosphate 5-phosphatase family.</text>
</comment>
<evidence type="ECO:0000256" key="3">
    <source>
        <dbReference type="ARBA" id="ARBA00009678"/>
    </source>
</evidence>
<dbReference type="GO" id="GO:0016020">
    <property type="term" value="C:membrane"/>
    <property type="evidence" value="ECO:0007669"/>
    <property type="project" value="TreeGrafter"/>
</dbReference>